<dbReference type="EMBL" id="JBJKFK010000001">
    <property type="protein sequence ID" value="KAL3321314.1"/>
    <property type="molecule type" value="Genomic_DNA"/>
</dbReference>
<dbReference type="InterPro" id="IPR000571">
    <property type="entry name" value="Znf_CCCH"/>
</dbReference>
<dbReference type="Gene3D" id="4.10.1000.30">
    <property type="match status" value="2"/>
</dbReference>
<keyword evidence="7 9" id="KW-0862">Zinc</keyword>
<dbReference type="Pfam" id="PF01480">
    <property type="entry name" value="PWI"/>
    <property type="match status" value="1"/>
</dbReference>
<reference evidence="12 13" key="1">
    <citation type="submission" date="2024-11" db="EMBL/GenBank/DDBJ databases">
        <title>Adaptive evolution of stress response genes in parasites aligns with host niche diversity.</title>
        <authorList>
            <person name="Hahn C."/>
            <person name="Resl P."/>
        </authorList>
    </citation>
    <scope>NUCLEOTIDE SEQUENCE [LARGE SCALE GENOMIC DNA]</scope>
    <source>
        <strain evidence="12">EGGRZ-B1_66</strain>
        <tissue evidence="12">Body</tissue>
    </source>
</reference>
<evidence type="ECO:0000256" key="4">
    <source>
        <dbReference type="ARBA" id="ARBA00022723"/>
    </source>
</evidence>
<dbReference type="InterPro" id="IPR040366">
    <property type="entry name" value="Nab2/ZC3H14"/>
</dbReference>
<feature type="region of interest" description="Disordered" evidence="10">
    <location>
        <begin position="73"/>
        <end position="104"/>
    </location>
</feature>
<comment type="subcellular location">
    <subcellularLocation>
        <location evidence="1">Nucleus</location>
    </subcellularLocation>
</comment>
<evidence type="ECO:0000256" key="7">
    <source>
        <dbReference type="ARBA" id="ARBA00022833"/>
    </source>
</evidence>
<evidence type="ECO:0000256" key="9">
    <source>
        <dbReference type="PROSITE-ProRule" id="PRU00723"/>
    </source>
</evidence>
<dbReference type="PANTHER" id="PTHR14738:SF29">
    <property type="entry name" value="ZINC FINGER CCCH DOMAIN-CONTAINING PROTEIN 14"/>
    <property type="match status" value="1"/>
</dbReference>
<accession>A0ABD2QP65</accession>
<evidence type="ECO:0000256" key="3">
    <source>
        <dbReference type="ARBA" id="ARBA00015071"/>
    </source>
</evidence>
<evidence type="ECO:0000256" key="6">
    <source>
        <dbReference type="ARBA" id="ARBA00022771"/>
    </source>
</evidence>
<dbReference type="Proteomes" id="UP001626550">
    <property type="component" value="Unassembled WGS sequence"/>
</dbReference>
<evidence type="ECO:0000256" key="10">
    <source>
        <dbReference type="SAM" id="MobiDB-lite"/>
    </source>
</evidence>
<dbReference type="InterPro" id="IPR002483">
    <property type="entry name" value="PWI_dom"/>
</dbReference>
<proteinExistence type="inferred from homology"/>
<feature type="compositionally biased region" description="Acidic residues" evidence="10">
    <location>
        <begin position="218"/>
        <end position="227"/>
    </location>
</feature>
<evidence type="ECO:0000256" key="1">
    <source>
        <dbReference type="ARBA" id="ARBA00004123"/>
    </source>
</evidence>
<dbReference type="AlphaFoldDB" id="A0ABD2QP65"/>
<dbReference type="PROSITE" id="PS50103">
    <property type="entry name" value="ZF_C3H1"/>
    <property type="match status" value="1"/>
</dbReference>
<dbReference type="GO" id="GO:0008270">
    <property type="term" value="F:zinc ion binding"/>
    <property type="evidence" value="ECO:0007669"/>
    <property type="project" value="UniProtKB-KW"/>
</dbReference>
<evidence type="ECO:0000259" key="11">
    <source>
        <dbReference type="PROSITE" id="PS50103"/>
    </source>
</evidence>
<feature type="region of interest" description="Disordered" evidence="10">
    <location>
        <begin position="204"/>
        <end position="227"/>
    </location>
</feature>
<evidence type="ECO:0000313" key="12">
    <source>
        <dbReference type="EMBL" id="KAL3321314.1"/>
    </source>
</evidence>
<keyword evidence="13" id="KW-1185">Reference proteome</keyword>
<dbReference type="GO" id="GO:0005634">
    <property type="term" value="C:nucleus"/>
    <property type="evidence" value="ECO:0007669"/>
    <property type="project" value="UniProtKB-SubCell"/>
</dbReference>
<gene>
    <name evidence="12" type="ORF">Ciccas_000021</name>
</gene>
<dbReference type="Pfam" id="PF14608">
    <property type="entry name" value="zf-CCCH_2"/>
    <property type="match status" value="5"/>
</dbReference>
<evidence type="ECO:0000256" key="8">
    <source>
        <dbReference type="ARBA" id="ARBA00023242"/>
    </source>
</evidence>
<evidence type="ECO:0000256" key="2">
    <source>
        <dbReference type="ARBA" id="ARBA00008423"/>
    </source>
</evidence>
<evidence type="ECO:0000313" key="13">
    <source>
        <dbReference type="Proteomes" id="UP001626550"/>
    </source>
</evidence>
<keyword evidence="6 9" id="KW-0863">Zinc-finger</keyword>
<dbReference type="PANTHER" id="PTHR14738">
    <property type="entry name" value="ZINC FINGER CCCH DOMAIN-CONTAINING PROTEIN 14"/>
    <property type="match status" value="1"/>
</dbReference>
<keyword evidence="8" id="KW-0539">Nucleus</keyword>
<sequence>MSFSPNVSHLKKSIVNKLQELDANIDEELPDYIMVMVENKKSQKKMAEDLSLFLGDEADNFSLWLQNLINSQGSGTPPRVSVVRTKERSRSRSPKRRKRVSEPVVDKDDYKLDIDVPAQSATRTLSKKDNSSNILIRKGKKQLNFSASTKNMLKKALFNISSDADFRSEVNLIELPKSRRVISKEGDLRQKLTKTNKLGKSLASRLGIQRTEPTNLPQEEEEEEIDQEPVDKIVPHLDRCKFWPNCRNKETCPYIHPKEKCAHFPNCKYPSTKCIYAHPICKYDLKCQRPDCRYQHSNPVTIAASTSICKFMPNCTNPACPYVHLKAKVTPCRYGPDCRNKFSCPFSHIPSSDKLKWSKAVPTSDVSSVATLSTVSS</sequence>
<keyword evidence="5" id="KW-0677">Repeat</keyword>
<feature type="zinc finger region" description="C3H1-type" evidence="9">
    <location>
        <begin position="235"/>
        <end position="259"/>
    </location>
</feature>
<comment type="caution">
    <text evidence="12">The sequence shown here is derived from an EMBL/GenBank/DDBJ whole genome shotgun (WGS) entry which is preliminary data.</text>
</comment>
<feature type="domain" description="C3H1-type" evidence="11">
    <location>
        <begin position="235"/>
        <end position="259"/>
    </location>
</feature>
<organism evidence="12 13">
    <name type="scientific">Cichlidogyrus casuarinus</name>
    <dbReference type="NCBI Taxonomy" id="1844966"/>
    <lineage>
        <taxon>Eukaryota</taxon>
        <taxon>Metazoa</taxon>
        <taxon>Spiralia</taxon>
        <taxon>Lophotrochozoa</taxon>
        <taxon>Platyhelminthes</taxon>
        <taxon>Monogenea</taxon>
        <taxon>Monopisthocotylea</taxon>
        <taxon>Dactylogyridea</taxon>
        <taxon>Ancyrocephalidae</taxon>
        <taxon>Cichlidogyrus</taxon>
    </lineage>
</organism>
<evidence type="ECO:0000256" key="5">
    <source>
        <dbReference type="ARBA" id="ARBA00022737"/>
    </source>
</evidence>
<protein>
    <recommendedName>
        <fullName evidence="3">Zinc finger CCCH domain-containing protein 14</fullName>
    </recommendedName>
</protein>
<keyword evidence="4 9" id="KW-0479">Metal-binding</keyword>
<name>A0ABD2QP65_9PLAT</name>
<dbReference type="Gene3D" id="1.20.1390.10">
    <property type="entry name" value="PWI domain"/>
    <property type="match status" value="1"/>
</dbReference>
<comment type="similarity">
    <text evidence="2">Belongs to the ZC3H14 family.</text>
</comment>